<feature type="coiled-coil region" evidence="1">
    <location>
        <begin position="195"/>
        <end position="278"/>
    </location>
</feature>
<evidence type="ECO:0000313" key="4">
    <source>
        <dbReference type="Proteomes" id="UP000785679"/>
    </source>
</evidence>
<comment type="caution">
    <text evidence="3">The sequence shown here is derived from an EMBL/GenBank/DDBJ whole genome shotgun (WGS) entry which is preliminary data.</text>
</comment>
<keyword evidence="4" id="KW-1185">Reference proteome</keyword>
<dbReference type="AlphaFoldDB" id="A0A8J8SWI3"/>
<proteinExistence type="predicted"/>
<dbReference type="EMBL" id="RRYP01019384">
    <property type="protein sequence ID" value="TNV73265.1"/>
    <property type="molecule type" value="Genomic_DNA"/>
</dbReference>
<dbReference type="Proteomes" id="UP000785679">
    <property type="component" value="Unassembled WGS sequence"/>
</dbReference>
<name>A0A8J8SWI3_HALGN</name>
<evidence type="ECO:0000313" key="3">
    <source>
        <dbReference type="EMBL" id="TNV73265.1"/>
    </source>
</evidence>
<feature type="region of interest" description="Disordered" evidence="2">
    <location>
        <begin position="504"/>
        <end position="527"/>
    </location>
</feature>
<feature type="compositionally biased region" description="Polar residues" evidence="2">
    <location>
        <begin position="504"/>
        <end position="524"/>
    </location>
</feature>
<evidence type="ECO:0000256" key="1">
    <source>
        <dbReference type="SAM" id="Coils"/>
    </source>
</evidence>
<dbReference type="OrthoDB" id="325855at2759"/>
<evidence type="ECO:0000256" key="2">
    <source>
        <dbReference type="SAM" id="MobiDB-lite"/>
    </source>
</evidence>
<accession>A0A8J8SWI3</accession>
<sequence length="573" mass="66334">MKFVKKGAILEQTFTTEVQEVKEQYEHTRHQLDVKDRLIYRMGVLMARQEQQNITLRTEQLMNNHPRWRLIPTIEYISVVDLSKLVTHIQRHFYPALFAARPLEDEDKLEQIYDEKSAGTNRYRSLFTNPNQSPLSMLLRGPQQAAAGNTVVMDKQQRQHAIMKLKTQYMDKKNAYEDIGGEDSDLVGAWEEDGRQMLELQVEELQDKVTDFESEIEYLKDKLRIRKLKKRELKEKLTNITQEFDTLKTIYAHHLHQFEQAVQIRSELEARIRLLEKMESDKMVLIKAEYGRREQQYLDIVRLLQDDSEKFKQDIVKEFEVKDAILSRKDQNIEILKKELIYAQNVIKNPTIYQKAAEYMGADLMESYRYDRLGPLDRQKPQHPQETSNMRHVCVVPTEVLIKGARRSVPVAPSNKFTTASVFSPKNIGASVFTPNNPVSPFSNDESFTELISKRLNVTTANPKQYKEVSTPIATFMKPFLQLPMQKLADQYSTRFKRGTATNRTNVFNNTGRTATTSNKTSPRGGNLIGYSARENTKQAIMEGGTITGFSINEDQIIGGTMEEETSFNMKHD</sequence>
<reference evidence="3" key="1">
    <citation type="submission" date="2019-06" db="EMBL/GenBank/DDBJ databases">
        <authorList>
            <person name="Zheng W."/>
        </authorList>
    </citation>
    <scope>NUCLEOTIDE SEQUENCE</scope>
    <source>
        <strain evidence="3">QDHG01</strain>
    </source>
</reference>
<organism evidence="3 4">
    <name type="scientific">Halteria grandinella</name>
    <dbReference type="NCBI Taxonomy" id="5974"/>
    <lineage>
        <taxon>Eukaryota</taxon>
        <taxon>Sar</taxon>
        <taxon>Alveolata</taxon>
        <taxon>Ciliophora</taxon>
        <taxon>Intramacronucleata</taxon>
        <taxon>Spirotrichea</taxon>
        <taxon>Stichotrichia</taxon>
        <taxon>Sporadotrichida</taxon>
        <taxon>Halteriidae</taxon>
        <taxon>Halteria</taxon>
    </lineage>
</organism>
<keyword evidence="1" id="KW-0175">Coiled coil</keyword>
<protein>
    <submittedName>
        <fullName evidence="3">Uncharacterized protein</fullName>
    </submittedName>
</protein>
<gene>
    <name evidence="3" type="ORF">FGO68_gene13128</name>
</gene>